<accession>A0ABS8KJL2</accession>
<evidence type="ECO:0000313" key="3">
    <source>
        <dbReference type="Proteomes" id="UP001430614"/>
    </source>
</evidence>
<feature type="signal peptide" evidence="1">
    <location>
        <begin position="1"/>
        <end position="30"/>
    </location>
</feature>
<reference evidence="2 3" key="1">
    <citation type="submission" date="2021-11" db="EMBL/GenBank/DDBJ databases">
        <authorList>
            <person name="Oh E.-T."/>
            <person name="Kim S.-B."/>
        </authorList>
    </citation>
    <scope>NUCLEOTIDE SEQUENCE [LARGE SCALE GENOMIC DNA]</scope>
    <source>
        <strain evidence="2 3">MMS20-SJTN17</strain>
    </source>
</reference>
<comment type="caution">
    <text evidence="2">The sequence shown here is derived from an EMBL/GenBank/DDBJ whole genome shotgun (WGS) entry which is preliminary data.</text>
</comment>
<evidence type="ECO:0008006" key="4">
    <source>
        <dbReference type="Google" id="ProtNLM"/>
    </source>
</evidence>
<organism evidence="2 3">
    <name type="scientific">Paraburkholderia translucens</name>
    <dbReference type="NCBI Taxonomy" id="2886945"/>
    <lineage>
        <taxon>Bacteria</taxon>
        <taxon>Pseudomonadati</taxon>
        <taxon>Pseudomonadota</taxon>
        <taxon>Betaproteobacteria</taxon>
        <taxon>Burkholderiales</taxon>
        <taxon>Burkholderiaceae</taxon>
        <taxon>Paraburkholderia</taxon>
    </lineage>
</organism>
<dbReference type="Gene3D" id="2.120.10.30">
    <property type="entry name" value="TolB, C-terminal domain"/>
    <property type="match status" value="1"/>
</dbReference>
<feature type="chain" id="PRO_5046466122" description="BceP" evidence="1">
    <location>
        <begin position="31"/>
        <end position="733"/>
    </location>
</feature>
<keyword evidence="1" id="KW-0732">Signal</keyword>
<sequence length="733" mass="79775">MPRFTFRSWFALTACGAALIAASAGRPACAETELNAKTSWIGNSFGFGDGTWTQINITAIAVTPDGKVYTNAPWDESGAEASVYQDGRMLGFSGGTHGWGNAGGNAIAVNRKYAFVAIAVGNEKGHLVEPGVWPGKGQQWFGISRRLIGDPQRVAPFQPASKSADPHAQLAAGFLMMNEVPTGTDAAIGGLAANDTTLFAANTARNRIEVYDAESMQQKAAWSVHEPRRIALAPDGTLWVLSGARSERAPGIEHYTATGQRLDENFTLPADTVAVDVAVDAQGRILIADNGPRQQVLFFTKHDGRYAESGTLGERGGIFSGVAGKPGPLRFNGLTGVGVDARGNVYVSSNGIGPRYEPIGAGLGATLESYAPNGKRNWEVEGLLFVDGAWIDPARPDSVYTGNKRFELDLSKPPGQDWKYAGFLSNRFRYPDDPVFHTDQYPGLPIARRLKGRTFLYLTDMYADHLKIYRFDPQHDGETAIPSGFIAGRERAVAKVPDAPPGGDWIWRDTNGDGRFDRDEFTPNTSGTKLAGGWGWWVDTAGDIWRTRDTKGIYRFRFGGLDAKGNPVYSYSSLTQYPVPPPFTELRRAIYDPGTDTMYVSGYSADMPTAQGFWKEVGRVLARYDKWSSGKPVQRYAIALPWQTQSKPIATVIGLTVEGQYVFGVEPVGTVHVWDKDSGKELGVIRPGSEVGRASGWVDVPNGISAAKRSDGEYLVFVEEDARGKVLMYRWKP</sequence>
<keyword evidence="3" id="KW-1185">Reference proteome</keyword>
<dbReference type="RefSeq" id="WP_230563745.1">
    <property type="nucleotide sequence ID" value="NZ_JAJITC010000015.1"/>
</dbReference>
<evidence type="ECO:0000313" key="2">
    <source>
        <dbReference type="EMBL" id="MCC8404938.1"/>
    </source>
</evidence>
<dbReference type="Proteomes" id="UP001430614">
    <property type="component" value="Unassembled WGS sequence"/>
</dbReference>
<evidence type="ECO:0000256" key="1">
    <source>
        <dbReference type="SAM" id="SignalP"/>
    </source>
</evidence>
<gene>
    <name evidence="2" type="ORF">LJ655_24200</name>
</gene>
<dbReference type="SUPFAM" id="SSF101898">
    <property type="entry name" value="NHL repeat"/>
    <property type="match status" value="1"/>
</dbReference>
<dbReference type="InterPro" id="IPR011042">
    <property type="entry name" value="6-blade_b-propeller_TolB-like"/>
</dbReference>
<proteinExistence type="predicted"/>
<protein>
    <recommendedName>
        <fullName evidence="4">BceP</fullName>
    </recommendedName>
</protein>
<dbReference type="EMBL" id="JAJITC010000015">
    <property type="protein sequence ID" value="MCC8404938.1"/>
    <property type="molecule type" value="Genomic_DNA"/>
</dbReference>
<name>A0ABS8KJL2_9BURK</name>